<dbReference type="OrthoDB" id="9816340at2"/>
<feature type="domain" description="SWIM-type" evidence="3">
    <location>
        <begin position="50"/>
        <end position="83"/>
    </location>
</feature>
<feature type="compositionally biased region" description="Basic and acidic residues" evidence="2">
    <location>
        <begin position="109"/>
        <end position="123"/>
    </location>
</feature>
<gene>
    <name evidence="4" type="ORF">VZ94_15715</name>
</gene>
<dbReference type="EMBL" id="LAJX01000174">
    <property type="protein sequence ID" value="KJV05773.1"/>
    <property type="molecule type" value="Genomic_DNA"/>
</dbReference>
<feature type="region of interest" description="Disordered" evidence="2">
    <location>
        <begin position="109"/>
        <end position="137"/>
    </location>
</feature>
<keyword evidence="1" id="KW-0862">Zinc</keyword>
<protein>
    <recommendedName>
        <fullName evidence="3">SWIM-type domain-containing protein</fullName>
    </recommendedName>
</protein>
<dbReference type="Proteomes" id="UP000033684">
    <property type="component" value="Unassembled WGS sequence"/>
</dbReference>
<accession>A0A0F3IGV9</accession>
<dbReference type="PROSITE" id="PS50966">
    <property type="entry name" value="ZF_SWIM"/>
    <property type="match status" value="1"/>
</dbReference>
<dbReference type="AlphaFoldDB" id="A0A0F3IGV9"/>
<sequence>MNREQILALAPDTASVSAAKSLENTKTWPTLGFSGRAVWGECKGSGSNPYQTRIDLNGNAFKCSCPSRKFPCKHGLALYLLYAENTAGFSQSDTEPAWVSEWLDNRENKAETKKAAAKDKPVDAKAQAKRQQQRDTDMSRGIAELALWLEDLVRIGFSELPAKPLRYWDDLAARMVDAKLPGLALRIKKLSALLLQKGDNLSALAEEIARLHLLAQAYPQRGQLPFDSQADLQQLLGVVLREDEVLKTEPVTDTWVVLASRDSEDNALITRETWLLGQASGRFAKLVQFAHASQRQNLIAWLTGNRIDGALHFYPSANPLRAVLGECRTDSAHDSVPVPSHYPSWQDYPHWKIRNPWLDRYPVIIPAATPCYQNKRLYLRFDNGDAIAVDTRQMPPWPLLALSGGLPVPVFGEWDGNSLQALGVWHPDGYTTLFARMGNL</sequence>
<evidence type="ECO:0000259" key="3">
    <source>
        <dbReference type="PROSITE" id="PS50966"/>
    </source>
</evidence>
<dbReference type="PATRIC" id="fig|1632867.3.peg.1845"/>
<evidence type="ECO:0000313" key="4">
    <source>
        <dbReference type="EMBL" id="KJV05773.1"/>
    </source>
</evidence>
<keyword evidence="5" id="KW-1185">Reference proteome</keyword>
<dbReference type="RefSeq" id="WP_045779961.1">
    <property type="nucleotide sequence ID" value="NZ_LAJX01000174.1"/>
</dbReference>
<dbReference type="Pfam" id="PF04434">
    <property type="entry name" value="SWIM"/>
    <property type="match status" value="1"/>
</dbReference>
<dbReference type="InterPro" id="IPR007527">
    <property type="entry name" value="Znf_SWIM"/>
</dbReference>
<keyword evidence="1" id="KW-0479">Metal-binding</keyword>
<evidence type="ECO:0000256" key="2">
    <source>
        <dbReference type="SAM" id="MobiDB-lite"/>
    </source>
</evidence>
<reference evidence="5" key="1">
    <citation type="submission" date="2015-03" db="EMBL/GenBank/DDBJ databases">
        <title>Draft genome sequence of a novel methanotroph (Sn10-6) isolated from flooded ricefield rhizosphere in India.</title>
        <authorList>
            <person name="Pandit P.S."/>
            <person name="Pore S.D."/>
            <person name="Arora P."/>
            <person name="Kapse N.G."/>
            <person name="Dhakephalkar P.K."/>
            <person name="Rahalkar M.C."/>
        </authorList>
    </citation>
    <scope>NUCLEOTIDE SEQUENCE [LARGE SCALE GENOMIC DNA]</scope>
    <source>
        <strain evidence="5">Sn10-6</strain>
    </source>
</reference>
<dbReference type="GO" id="GO:0008270">
    <property type="term" value="F:zinc ion binding"/>
    <property type="evidence" value="ECO:0007669"/>
    <property type="project" value="UniProtKB-KW"/>
</dbReference>
<organism evidence="4 5">
    <name type="scientific">Methylocucumis oryzae</name>
    <dbReference type="NCBI Taxonomy" id="1632867"/>
    <lineage>
        <taxon>Bacteria</taxon>
        <taxon>Pseudomonadati</taxon>
        <taxon>Pseudomonadota</taxon>
        <taxon>Gammaproteobacteria</taxon>
        <taxon>Methylococcales</taxon>
        <taxon>Methylococcaceae</taxon>
        <taxon>Methylocucumis</taxon>
    </lineage>
</organism>
<keyword evidence="1" id="KW-0863">Zinc-finger</keyword>
<proteinExistence type="predicted"/>
<comment type="caution">
    <text evidence="4">The sequence shown here is derived from an EMBL/GenBank/DDBJ whole genome shotgun (WGS) entry which is preliminary data.</text>
</comment>
<reference evidence="4 5" key="2">
    <citation type="journal article" date="2016" name="Microb. Ecol.">
        <title>Genome Characteristics of a Novel Type I Methanotroph (Sn10-6) Isolated from a Flooded Indian Rice Field.</title>
        <authorList>
            <person name="Rahalkar M.C."/>
            <person name="Pandit P.S."/>
            <person name="Dhakephalkar P.K."/>
            <person name="Pore S."/>
            <person name="Arora P."/>
            <person name="Kapse N."/>
        </authorList>
    </citation>
    <scope>NUCLEOTIDE SEQUENCE [LARGE SCALE GENOMIC DNA]</scope>
    <source>
        <strain evidence="4 5">Sn10-6</strain>
    </source>
</reference>
<name>A0A0F3IGV9_9GAMM</name>
<evidence type="ECO:0000313" key="5">
    <source>
        <dbReference type="Proteomes" id="UP000033684"/>
    </source>
</evidence>
<evidence type="ECO:0000256" key="1">
    <source>
        <dbReference type="PROSITE-ProRule" id="PRU00325"/>
    </source>
</evidence>